<feature type="domain" description="DUF4817" evidence="1">
    <location>
        <begin position="7"/>
        <end position="57"/>
    </location>
</feature>
<dbReference type="InterPro" id="IPR032135">
    <property type="entry name" value="DUF4817"/>
</dbReference>
<evidence type="ECO:0000259" key="1">
    <source>
        <dbReference type="Pfam" id="PF16087"/>
    </source>
</evidence>
<dbReference type="EMBL" id="CAKASE010000066">
    <property type="protein sequence ID" value="CAG9570580.1"/>
    <property type="molecule type" value="Genomic_DNA"/>
</dbReference>
<gene>
    <name evidence="2" type="ORF">DCHRY22_LOCUS9291</name>
</gene>
<keyword evidence="3" id="KW-1185">Reference proteome</keyword>
<organism evidence="2 3">
    <name type="scientific">Danaus chrysippus</name>
    <name type="common">African queen</name>
    <dbReference type="NCBI Taxonomy" id="151541"/>
    <lineage>
        <taxon>Eukaryota</taxon>
        <taxon>Metazoa</taxon>
        <taxon>Ecdysozoa</taxon>
        <taxon>Arthropoda</taxon>
        <taxon>Hexapoda</taxon>
        <taxon>Insecta</taxon>
        <taxon>Pterygota</taxon>
        <taxon>Neoptera</taxon>
        <taxon>Endopterygota</taxon>
        <taxon>Lepidoptera</taxon>
        <taxon>Glossata</taxon>
        <taxon>Ditrysia</taxon>
        <taxon>Papilionoidea</taxon>
        <taxon>Nymphalidae</taxon>
        <taxon>Danainae</taxon>
        <taxon>Danaini</taxon>
        <taxon>Danaina</taxon>
        <taxon>Danaus</taxon>
        <taxon>Anosia</taxon>
    </lineage>
</organism>
<dbReference type="OrthoDB" id="163794at2759"/>
<accession>A0A8J2QUP3</accession>
<reference evidence="2" key="1">
    <citation type="submission" date="2021-09" db="EMBL/GenBank/DDBJ databases">
        <authorList>
            <person name="Martin H S."/>
        </authorList>
    </citation>
    <scope>NUCLEOTIDE SEQUENCE</scope>
</reference>
<proteinExistence type="predicted"/>
<dbReference type="Pfam" id="PF16087">
    <property type="entry name" value="DUF4817"/>
    <property type="match status" value="1"/>
</dbReference>
<dbReference type="Proteomes" id="UP000789524">
    <property type="component" value="Unassembled WGS sequence"/>
</dbReference>
<protein>
    <submittedName>
        <fullName evidence="2">(African queen) hypothetical protein</fullName>
    </submittedName>
</protein>
<comment type="caution">
    <text evidence="2">The sequence shown here is derived from an EMBL/GenBank/DDBJ whole genome shotgun (WGS) entry which is preliminary data.</text>
</comment>
<sequence length="81" mass="9383">MAFQYTNAEYLDMVYAYARANESLRGAINLYREMFPNRRVPTASVILNANQRLRDFGQFRVPTHAQGNVLCMLQCMSTERS</sequence>
<name>A0A8J2QUP3_9NEOP</name>
<dbReference type="AlphaFoldDB" id="A0A8J2QUP3"/>
<evidence type="ECO:0000313" key="2">
    <source>
        <dbReference type="EMBL" id="CAG9570580.1"/>
    </source>
</evidence>
<evidence type="ECO:0000313" key="3">
    <source>
        <dbReference type="Proteomes" id="UP000789524"/>
    </source>
</evidence>